<evidence type="ECO:0000256" key="1">
    <source>
        <dbReference type="SAM" id="MobiDB-lite"/>
    </source>
</evidence>
<sequence>MEDDGQFDDASEEQQQEEAEEAEEEEPIPSNSIKKRDSATRRSIPTQNRTSKKPRTEQLSYDWWENLELLKACQEKKGPSDVLTAWFSEQWKNRQFLSSDKQQALEAFVKVEHSKQQQQQQQQPIVVKKKSRKVVSTKVIVAHRKTRTWWECFDLLKEFKAKNGHCKVPVRHDEALNAWVRVQRRKRHSLDGAKWQALEDLGFIWDKGNNPWTEVVFQEVLEKKQEFETSTGAGGGEDAFSEYLGPKTRLHRWFAAQLGRLKEGALTEDQETRLESFLSSLSSTKGKS</sequence>
<feature type="domain" description="Helicase-associated" evidence="2">
    <location>
        <begin position="146"/>
        <end position="203"/>
    </location>
</feature>
<dbReference type="Pfam" id="PF03457">
    <property type="entry name" value="HA"/>
    <property type="match status" value="1"/>
</dbReference>
<dbReference type="Gene3D" id="6.10.140.530">
    <property type="match status" value="1"/>
</dbReference>
<feature type="region of interest" description="Disordered" evidence="1">
    <location>
        <begin position="1"/>
        <end position="56"/>
    </location>
</feature>
<gene>
    <name evidence="3" type="ORF">SEMRO_356_G125260.1</name>
</gene>
<keyword evidence="4" id="KW-1185">Reference proteome</keyword>
<protein>
    <submittedName>
        <fullName evidence="3">Helicase associated domain</fullName>
    </submittedName>
</protein>
<organism evidence="3 4">
    <name type="scientific">Seminavis robusta</name>
    <dbReference type="NCBI Taxonomy" id="568900"/>
    <lineage>
        <taxon>Eukaryota</taxon>
        <taxon>Sar</taxon>
        <taxon>Stramenopiles</taxon>
        <taxon>Ochrophyta</taxon>
        <taxon>Bacillariophyta</taxon>
        <taxon>Bacillariophyceae</taxon>
        <taxon>Bacillariophycidae</taxon>
        <taxon>Naviculales</taxon>
        <taxon>Naviculaceae</taxon>
        <taxon>Seminavis</taxon>
    </lineage>
</organism>
<evidence type="ECO:0000259" key="2">
    <source>
        <dbReference type="Pfam" id="PF03457"/>
    </source>
</evidence>
<feature type="compositionally biased region" description="Acidic residues" evidence="1">
    <location>
        <begin position="1"/>
        <end position="27"/>
    </location>
</feature>
<evidence type="ECO:0000313" key="3">
    <source>
        <dbReference type="EMBL" id="CAB9508674.1"/>
    </source>
</evidence>
<dbReference type="EMBL" id="CAICTM010000355">
    <property type="protein sequence ID" value="CAB9508674.1"/>
    <property type="molecule type" value="Genomic_DNA"/>
</dbReference>
<proteinExistence type="predicted"/>
<dbReference type="PANTHER" id="PTHR33418">
    <property type="entry name" value="HELICASE-ASSOCIATED"/>
    <property type="match status" value="1"/>
</dbReference>
<accession>A0A9N8DUA8</accession>
<dbReference type="PANTHER" id="PTHR33418:SF1">
    <property type="entry name" value="HELICASE-ASSOCIATED DOMAIN-CONTAINING PROTEIN"/>
    <property type="match status" value="1"/>
</dbReference>
<dbReference type="AlphaFoldDB" id="A0A9N8DUA8"/>
<dbReference type="InterPro" id="IPR005114">
    <property type="entry name" value="Helicase_assoc"/>
</dbReference>
<name>A0A9N8DUA8_9STRA</name>
<comment type="caution">
    <text evidence="3">The sequence shown here is derived from an EMBL/GenBank/DDBJ whole genome shotgun (WGS) entry which is preliminary data.</text>
</comment>
<reference evidence="3" key="1">
    <citation type="submission" date="2020-06" db="EMBL/GenBank/DDBJ databases">
        <authorList>
            <consortium name="Plant Systems Biology data submission"/>
        </authorList>
    </citation>
    <scope>NUCLEOTIDE SEQUENCE</scope>
    <source>
        <strain evidence="3">D6</strain>
    </source>
</reference>
<evidence type="ECO:0000313" key="4">
    <source>
        <dbReference type="Proteomes" id="UP001153069"/>
    </source>
</evidence>
<dbReference type="Proteomes" id="UP001153069">
    <property type="component" value="Unassembled WGS sequence"/>
</dbReference>